<name>A0AAW3MWZ3_9BURK</name>
<accession>A0AAW3MWZ3</accession>
<dbReference type="AlphaFoldDB" id="A0AAW3MWZ3"/>
<keyword evidence="9" id="KW-0961">Cell wall biogenesis/degradation</keyword>
<sequence length="190" mass="21672">MDRRDFLKQGLRLGAAAAGSLVLPAGFTAQAQAAELGFDLTRGSRVLNLTRPESGEKLNIEYMRDGRWLDNSYSYLCWLLRDIHVNKHVAMDYNLIAILDWTQWYLRQYGYTQPLQILSGYRTPYTNEHTEGAKKDSQHLYGKAIDLRIPGVSAEYLGKLFRWLSRGGVGVYPGSNFVHIDTGRVRTWRG</sequence>
<dbReference type="InterPro" id="IPR010275">
    <property type="entry name" value="MepK"/>
</dbReference>
<dbReference type="Pfam" id="PF05951">
    <property type="entry name" value="Peptidase_M15_2"/>
    <property type="match status" value="1"/>
</dbReference>
<dbReference type="InterPro" id="IPR009045">
    <property type="entry name" value="Zn_M74/Hedgehog-like"/>
</dbReference>
<dbReference type="GO" id="GO:0046872">
    <property type="term" value="F:metal ion binding"/>
    <property type="evidence" value="ECO:0007669"/>
    <property type="project" value="UniProtKB-KW"/>
</dbReference>
<dbReference type="SUPFAM" id="SSF55166">
    <property type="entry name" value="Hedgehog/DD-peptidase"/>
    <property type="match status" value="1"/>
</dbReference>
<keyword evidence="3" id="KW-0645">Protease</keyword>
<reference evidence="13 14" key="1">
    <citation type="submission" date="2015-11" db="EMBL/GenBank/DDBJ databases">
        <title>Expanding the genomic diversity of Burkholderia species for the development of highly accurate diagnostics.</title>
        <authorList>
            <person name="Sahl J."/>
            <person name="Keim P."/>
            <person name="Wagner D."/>
        </authorList>
    </citation>
    <scope>NUCLEOTIDE SEQUENCE [LARGE SCALE GENOMIC DNA]</scope>
    <source>
        <strain evidence="13 14">MSMB1808WGS</strain>
    </source>
</reference>
<evidence type="ECO:0000256" key="6">
    <source>
        <dbReference type="ARBA" id="ARBA00022801"/>
    </source>
</evidence>
<evidence type="ECO:0000256" key="10">
    <source>
        <dbReference type="ARBA" id="ARBA00093448"/>
    </source>
</evidence>
<evidence type="ECO:0000256" key="1">
    <source>
        <dbReference type="ARBA" id="ARBA00001947"/>
    </source>
</evidence>
<dbReference type="PANTHER" id="PTHR37425:SF1">
    <property type="entry name" value="OUTER MEMBRANE PROTEIN"/>
    <property type="match status" value="1"/>
</dbReference>
<keyword evidence="14" id="KW-1185">Reference proteome</keyword>
<comment type="pathway">
    <text evidence="2">Cell wall biogenesis; cell wall polysaccharide biosynthesis.</text>
</comment>
<dbReference type="Gene3D" id="3.30.1380.10">
    <property type="match status" value="1"/>
</dbReference>
<dbReference type="GO" id="GO:0008237">
    <property type="term" value="F:metallopeptidase activity"/>
    <property type="evidence" value="ECO:0007669"/>
    <property type="project" value="UniProtKB-KW"/>
</dbReference>
<evidence type="ECO:0000256" key="7">
    <source>
        <dbReference type="ARBA" id="ARBA00022833"/>
    </source>
</evidence>
<evidence type="ECO:0000256" key="12">
    <source>
        <dbReference type="SAM" id="SignalP"/>
    </source>
</evidence>
<feature type="signal peptide" evidence="12">
    <location>
        <begin position="1"/>
        <end position="33"/>
    </location>
</feature>
<organism evidence="13 14">
    <name type="scientific">Burkholderia ubonensis</name>
    <dbReference type="NCBI Taxonomy" id="101571"/>
    <lineage>
        <taxon>Bacteria</taxon>
        <taxon>Pseudomonadati</taxon>
        <taxon>Pseudomonadota</taxon>
        <taxon>Betaproteobacteria</taxon>
        <taxon>Burkholderiales</taxon>
        <taxon>Burkholderiaceae</taxon>
        <taxon>Burkholderia</taxon>
        <taxon>Burkholderia cepacia complex</taxon>
    </lineage>
</organism>
<evidence type="ECO:0000313" key="13">
    <source>
        <dbReference type="EMBL" id="KVP98339.1"/>
    </source>
</evidence>
<keyword evidence="6" id="KW-0378">Hydrolase</keyword>
<proteinExistence type="inferred from homology"/>
<evidence type="ECO:0000256" key="9">
    <source>
        <dbReference type="ARBA" id="ARBA00023316"/>
    </source>
</evidence>
<keyword evidence="4" id="KW-0479">Metal-binding</keyword>
<evidence type="ECO:0000256" key="5">
    <source>
        <dbReference type="ARBA" id="ARBA00022729"/>
    </source>
</evidence>
<comment type="similarity">
    <text evidence="10">Belongs to the peptidase M15 family.</text>
</comment>
<gene>
    <name evidence="13" type="ORF">WJ96_07405</name>
</gene>
<evidence type="ECO:0000256" key="3">
    <source>
        <dbReference type="ARBA" id="ARBA00022670"/>
    </source>
</evidence>
<dbReference type="EMBL" id="LPBJ01000047">
    <property type="protein sequence ID" value="KVP98339.1"/>
    <property type="molecule type" value="Genomic_DNA"/>
</dbReference>
<evidence type="ECO:0000256" key="2">
    <source>
        <dbReference type="ARBA" id="ARBA00004776"/>
    </source>
</evidence>
<keyword evidence="7" id="KW-0862">Zinc</keyword>
<evidence type="ECO:0000313" key="14">
    <source>
        <dbReference type="Proteomes" id="UP000056453"/>
    </source>
</evidence>
<dbReference type="RefSeq" id="WP_059925569.1">
    <property type="nucleotide sequence ID" value="NZ_LPBG01000047.1"/>
</dbReference>
<dbReference type="InterPro" id="IPR006311">
    <property type="entry name" value="TAT_signal"/>
</dbReference>
<keyword evidence="5 12" id="KW-0732">Signal</keyword>
<dbReference type="Proteomes" id="UP000056453">
    <property type="component" value="Unassembled WGS sequence"/>
</dbReference>
<dbReference type="PANTHER" id="PTHR37425">
    <property type="match status" value="1"/>
</dbReference>
<evidence type="ECO:0000256" key="8">
    <source>
        <dbReference type="ARBA" id="ARBA00023049"/>
    </source>
</evidence>
<evidence type="ECO:0000256" key="11">
    <source>
        <dbReference type="ARBA" id="ARBA00093666"/>
    </source>
</evidence>
<dbReference type="GO" id="GO:0006508">
    <property type="term" value="P:proteolysis"/>
    <property type="evidence" value="ECO:0007669"/>
    <property type="project" value="UniProtKB-KW"/>
</dbReference>
<protein>
    <recommendedName>
        <fullName evidence="11">Murein endopeptidase K</fullName>
    </recommendedName>
</protein>
<comment type="caution">
    <text evidence="13">The sequence shown here is derived from an EMBL/GenBank/DDBJ whole genome shotgun (WGS) entry which is preliminary data.</text>
</comment>
<comment type="cofactor">
    <cofactor evidence="1">
        <name>Zn(2+)</name>
        <dbReference type="ChEBI" id="CHEBI:29105"/>
    </cofactor>
</comment>
<dbReference type="PROSITE" id="PS51318">
    <property type="entry name" value="TAT"/>
    <property type="match status" value="1"/>
</dbReference>
<dbReference type="GO" id="GO:0071555">
    <property type="term" value="P:cell wall organization"/>
    <property type="evidence" value="ECO:0007669"/>
    <property type="project" value="UniProtKB-KW"/>
</dbReference>
<feature type="chain" id="PRO_5043318689" description="Murein endopeptidase K" evidence="12">
    <location>
        <begin position="34"/>
        <end position="190"/>
    </location>
</feature>
<keyword evidence="8" id="KW-0482">Metalloprotease</keyword>
<evidence type="ECO:0000256" key="4">
    <source>
        <dbReference type="ARBA" id="ARBA00022723"/>
    </source>
</evidence>